<sequence>MPVAGQKAAEIVTFTFNHKAMSELEAMREMSIDEFYRQIIADWAIEQPYNADNLKLLFDNYPAAASAITTTYYQELLGQREKN</sequence>
<keyword evidence="2" id="KW-1185">Reference proteome</keyword>
<dbReference type="Proteomes" id="UP001231859">
    <property type="component" value="Chromosome"/>
</dbReference>
<dbReference type="RefSeq" id="WP_280939815.1">
    <property type="nucleotide sequence ID" value="NZ_CP123759.1"/>
</dbReference>
<dbReference type="EMBL" id="CP123759">
    <property type="protein sequence ID" value="WGO84870.1"/>
    <property type="molecule type" value="Genomic_DNA"/>
</dbReference>
<proteinExistence type="predicted"/>
<reference evidence="1 2" key="1">
    <citation type="submission" date="2023-04" db="EMBL/GenBank/DDBJ databases">
        <title>Genome dynamics across the evolutionary transition to endosymbiosis.</title>
        <authorList>
            <person name="Siozios S."/>
            <person name="Nadal-Jimenez P."/>
            <person name="Azagi T."/>
            <person name="Sprong H."/>
            <person name="Frost C.L."/>
            <person name="Parratt S.R."/>
            <person name="Taylor G."/>
            <person name="Brettell L."/>
            <person name="Lew K.C."/>
            <person name="Croft L."/>
            <person name="King K.C."/>
            <person name="Brockhurst M.A."/>
            <person name="Hypsa V."/>
            <person name="Novakova E."/>
            <person name="Darby A.C."/>
            <person name="Hurst G.D.D."/>
        </authorList>
    </citation>
    <scope>NUCLEOTIDE SEQUENCE [LARGE SCALE GENOMIC DNA]</scope>
    <source>
        <strain evidence="2">aApi_AU</strain>
    </source>
</reference>
<organism evidence="1 2">
    <name type="scientific">Arsenophonus apicola</name>
    <dbReference type="NCBI Taxonomy" id="2879119"/>
    <lineage>
        <taxon>Bacteria</taxon>
        <taxon>Pseudomonadati</taxon>
        <taxon>Pseudomonadota</taxon>
        <taxon>Gammaproteobacteria</taxon>
        <taxon>Enterobacterales</taxon>
        <taxon>Morganellaceae</taxon>
        <taxon>Arsenophonus</taxon>
    </lineage>
</organism>
<protein>
    <submittedName>
        <fullName evidence="1">Phage tail assembly chaperone</fullName>
    </submittedName>
</protein>
<accession>A0ABY8P5V0</accession>
<dbReference type="Pfam" id="PF08748">
    <property type="entry name" value="Phage_TAC_4"/>
    <property type="match status" value="1"/>
</dbReference>
<gene>
    <name evidence="1" type="ORF">QG404_07545</name>
</gene>
<evidence type="ECO:0000313" key="2">
    <source>
        <dbReference type="Proteomes" id="UP001231859"/>
    </source>
</evidence>
<dbReference type="InterPro" id="IPR014859">
    <property type="entry name" value="Phage_TAC_4"/>
</dbReference>
<evidence type="ECO:0000313" key="1">
    <source>
        <dbReference type="EMBL" id="WGO84870.1"/>
    </source>
</evidence>
<name>A0ABY8P5V0_9GAMM</name>